<dbReference type="PANTHER" id="PTHR30307">
    <property type="entry name" value="S-ADENOSYLMETHIONINE:TRNA RIBOSYLTRANSFERASE-ISOMERASE"/>
    <property type="match status" value="1"/>
</dbReference>
<dbReference type="Gene3D" id="3.40.1780.10">
    <property type="entry name" value="QueA-like"/>
    <property type="match status" value="1"/>
</dbReference>
<evidence type="ECO:0000256" key="12">
    <source>
        <dbReference type="ARBA" id="ARBA00076160"/>
    </source>
</evidence>
<keyword evidence="14" id="KW-0413">Isomerase</keyword>
<comment type="pathway">
    <text evidence="2 13">tRNA modification; tRNA-queuosine biosynthesis.</text>
</comment>
<dbReference type="InterPro" id="IPR042118">
    <property type="entry name" value="QueA_dom1"/>
</dbReference>
<evidence type="ECO:0000256" key="11">
    <source>
        <dbReference type="ARBA" id="ARBA00069325"/>
    </source>
</evidence>
<proteinExistence type="inferred from homology"/>
<dbReference type="InterPro" id="IPR036100">
    <property type="entry name" value="QueA_sf"/>
</dbReference>
<keyword evidence="14" id="KW-0328">Glycosyltransferase</keyword>
<dbReference type="FunFam" id="3.40.1780.10:FF:000001">
    <property type="entry name" value="S-adenosylmethionine:tRNA ribosyltransferase-isomerase"/>
    <property type="match status" value="1"/>
</dbReference>
<comment type="similarity">
    <text evidence="9 13">Belongs to the QueA family.</text>
</comment>
<keyword evidence="5 13" id="KW-0808">Transferase</keyword>
<evidence type="ECO:0000313" key="14">
    <source>
        <dbReference type="EMBL" id="TWT76842.1"/>
    </source>
</evidence>
<comment type="catalytic activity">
    <reaction evidence="8 13">
        <text>7-aminomethyl-7-carbaguanosine(34) in tRNA + S-adenosyl-L-methionine = epoxyqueuosine(34) in tRNA + adenine + L-methionine + 2 H(+)</text>
        <dbReference type="Rhea" id="RHEA:32155"/>
        <dbReference type="Rhea" id="RHEA-COMP:10342"/>
        <dbReference type="Rhea" id="RHEA-COMP:18582"/>
        <dbReference type="ChEBI" id="CHEBI:15378"/>
        <dbReference type="ChEBI" id="CHEBI:16708"/>
        <dbReference type="ChEBI" id="CHEBI:57844"/>
        <dbReference type="ChEBI" id="CHEBI:59789"/>
        <dbReference type="ChEBI" id="CHEBI:82833"/>
        <dbReference type="ChEBI" id="CHEBI:194443"/>
        <dbReference type="EC" id="2.4.99.17"/>
    </reaction>
</comment>
<dbReference type="GO" id="GO:0005737">
    <property type="term" value="C:cytoplasm"/>
    <property type="evidence" value="ECO:0007669"/>
    <property type="project" value="UniProtKB-SubCell"/>
</dbReference>
<evidence type="ECO:0000256" key="1">
    <source>
        <dbReference type="ARBA" id="ARBA00004496"/>
    </source>
</evidence>
<keyword evidence="7 13" id="KW-0671">Queuosine biosynthesis</keyword>
<comment type="caution">
    <text evidence="14">The sequence shown here is derived from an EMBL/GenBank/DDBJ whole genome shotgun (WGS) entry which is preliminary data.</text>
</comment>
<name>A0A5C5YPF1_9BACT</name>
<evidence type="ECO:0000256" key="4">
    <source>
        <dbReference type="ARBA" id="ARBA00022490"/>
    </source>
</evidence>
<dbReference type="GO" id="GO:0051075">
    <property type="term" value="F:S-adenosylmethionine:tRNA ribosyltransferase-isomerase activity"/>
    <property type="evidence" value="ECO:0007669"/>
    <property type="project" value="UniProtKB-EC"/>
</dbReference>
<dbReference type="SUPFAM" id="SSF111337">
    <property type="entry name" value="QueA-like"/>
    <property type="match status" value="1"/>
</dbReference>
<evidence type="ECO:0000256" key="10">
    <source>
        <dbReference type="ARBA" id="ARBA00066503"/>
    </source>
</evidence>
<dbReference type="EMBL" id="SJPO01000005">
    <property type="protein sequence ID" value="TWT76842.1"/>
    <property type="molecule type" value="Genomic_DNA"/>
</dbReference>
<evidence type="ECO:0000256" key="5">
    <source>
        <dbReference type="ARBA" id="ARBA00022679"/>
    </source>
</evidence>
<evidence type="ECO:0000256" key="7">
    <source>
        <dbReference type="ARBA" id="ARBA00022785"/>
    </source>
</evidence>
<evidence type="ECO:0000313" key="15">
    <source>
        <dbReference type="Proteomes" id="UP000318478"/>
    </source>
</evidence>
<reference evidence="14 15" key="1">
    <citation type="submission" date="2019-02" db="EMBL/GenBank/DDBJ databases">
        <title>Deep-cultivation of Planctomycetes and their phenomic and genomic characterization uncovers novel biology.</title>
        <authorList>
            <person name="Wiegand S."/>
            <person name="Jogler M."/>
            <person name="Boedeker C."/>
            <person name="Pinto D."/>
            <person name="Vollmers J."/>
            <person name="Rivas-Marin E."/>
            <person name="Kohn T."/>
            <person name="Peeters S.H."/>
            <person name="Heuer A."/>
            <person name="Rast P."/>
            <person name="Oberbeckmann S."/>
            <person name="Bunk B."/>
            <person name="Jeske O."/>
            <person name="Meyerdierks A."/>
            <person name="Storesund J.E."/>
            <person name="Kallscheuer N."/>
            <person name="Luecker S."/>
            <person name="Lage O.M."/>
            <person name="Pohl T."/>
            <person name="Merkel B.J."/>
            <person name="Hornburger P."/>
            <person name="Mueller R.-W."/>
            <person name="Bruemmer F."/>
            <person name="Labrenz M."/>
            <person name="Spormann A.M."/>
            <person name="Op Den Camp H."/>
            <person name="Overmann J."/>
            <person name="Amann R."/>
            <person name="Jetten M.S.M."/>
            <person name="Mascher T."/>
            <person name="Medema M.H."/>
            <person name="Devos D.P."/>
            <person name="Kaster A.-K."/>
            <person name="Ovreas L."/>
            <person name="Rohde M."/>
            <person name="Galperin M.Y."/>
            <person name="Jogler C."/>
        </authorList>
    </citation>
    <scope>NUCLEOTIDE SEQUENCE [LARGE SCALE GENOMIC DNA]</scope>
    <source>
        <strain evidence="14 15">Pla123a</strain>
    </source>
</reference>
<evidence type="ECO:0000256" key="6">
    <source>
        <dbReference type="ARBA" id="ARBA00022691"/>
    </source>
</evidence>
<gene>
    <name evidence="13 14" type="primary">queA</name>
    <name evidence="14" type="ORF">Pla123a_22650</name>
</gene>
<dbReference type="PANTHER" id="PTHR30307:SF0">
    <property type="entry name" value="S-ADENOSYLMETHIONINE:TRNA RIBOSYLTRANSFERASE-ISOMERASE"/>
    <property type="match status" value="1"/>
</dbReference>
<dbReference type="OrthoDB" id="9805933at2"/>
<dbReference type="NCBIfam" id="NF001140">
    <property type="entry name" value="PRK00147.1"/>
    <property type="match status" value="1"/>
</dbReference>
<organism evidence="14 15">
    <name type="scientific">Posidoniimonas polymericola</name>
    <dbReference type="NCBI Taxonomy" id="2528002"/>
    <lineage>
        <taxon>Bacteria</taxon>
        <taxon>Pseudomonadati</taxon>
        <taxon>Planctomycetota</taxon>
        <taxon>Planctomycetia</taxon>
        <taxon>Pirellulales</taxon>
        <taxon>Lacipirellulaceae</taxon>
        <taxon>Posidoniimonas</taxon>
    </lineage>
</organism>
<accession>A0A5C5YPF1</accession>
<dbReference type="AlphaFoldDB" id="A0A5C5YPF1"/>
<dbReference type="Gene3D" id="2.40.10.240">
    <property type="entry name" value="QueA-like"/>
    <property type="match status" value="1"/>
</dbReference>
<protein>
    <recommendedName>
        <fullName evidence="11 13">S-adenosylmethionine:tRNA ribosyltransferase-isomerase</fullName>
        <ecNumber evidence="10 13">2.4.99.17</ecNumber>
    </recommendedName>
    <alternativeName>
        <fullName evidence="12 13">Queuosine biosynthesis protein QueA</fullName>
    </alternativeName>
</protein>
<evidence type="ECO:0000256" key="8">
    <source>
        <dbReference type="ARBA" id="ARBA00052751"/>
    </source>
</evidence>
<dbReference type="HAMAP" id="MF_00113">
    <property type="entry name" value="QueA"/>
    <property type="match status" value="1"/>
</dbReference>
<dbReference type="InterPro" id="IPR042119">
    <property type="entry name" value="QueA_dom2"/>
</dbReference>
<dbReference type="Pfam" id="PF02547">
    <property type="entry name" value="Queuosine_synth"/>
    <property type="match status" value="1"/>
</dbReference>
<dbReference type="GO" id="GO:0008616">
    <property type="term" value="P:tRNA queuosine(34) biosynthetic process"/>
    <property type="evidence" value="ECO:0007669"/>
    <property type="project" value="UniProtKB-UniRule"/>
</dbReference>
<keyword evidence="4 13" id="KW-0963">Cytoplasm</keyword>
<dbReference type="NCBIfam" id="TIGR00113">
    <property type="entry name" value="queA"/>
    <property type="match status" value="1"/>
</dbReference>
<comment type="subunit">
    <text evidence="3 13">Monomer.</text>
</comment>
<comment type="subcellular location">
    <subcellularLocation>
        <location evidence="1 13">Cytoplasm</location>
    </subcellularLocation>
</comment>
<dbReference type="InterPro" id="IPR003699">
    <property type="entry name" value="QueA"/>
</dbReference>
<dbReference type="EC" id="2.4.99.17" evidence="10 13"/>
<comment type="function">
    <text evidence="13">Transfers and isomerizes the ribose moiety from AdoMet to the 7-aminomethyl group of 7-deazaguanine (preQ1-tRNA) to give epoxyqueuosine (oQ-tRNA).</text>
</comment>
<dbReference type="UniPathway" id="UPA00392"/>
<evidence type="ECO:0000256" key="9">
    <source>
        <dbReference type="ARBA" id="ARBA00061210"/>
    </source>
</evidence>
<evidence type="ECO:0000256" key="13">
    <source>
        <dbReference type="HAMAP-Rule" id="MF_00113"/>
    </source>
</evidence>
<dbReference type="RefSeq" id="WP_146586913.1">
    <property type="nucleotide sequence ID" value="NZ_SJPO01000005.1"/>
</dbReference>
<evidence type="ECO:0000256" key="2">
    <source>
        <dbReference type="ARBA" id="ARBA00004691"/>
    </source>
</evidence>
<keyword evidence="6 13" id="KW-0949">S-adenosyl-L-methionine</keyword>
<keyword evidence="15" id="KW-1185">Reference proteome</keyword>
<evidence type="ECO:0000256" key="3">
    <source>
        <dbReference type="ARBA" id="ARBA00011245"/>
    </source>
</evidence>
<dbReference type="Proteomes" id="UP000318478">
    <property type="component" value="Unassembled WGS sequence"/>
</dbReference>
<sequence>MPQDPLLFEFDLPRDLIAQQPLRNRADARLMVIDRQKQAVSHHHVRDLPELLVPGDRMVLNDTRVVPAQLAGRRAATGGRWQGLYLGSTEEGHWRVVCKTRGRLEPGESVVLDDREGRPSSKLWLLERLEAGQWLAHLQPEEPTEEALTRLGRVPLPHYIRGGQMVDEDVTRYQTVFAKRPGAVAAPTAGLHFTKELLKSTASRGVEFSALTLHVGLGTFRPISGGSIEEHQMHSEWCELSAAAAAEINATRESGGRVISVGTTAVRTLETAAGHSPEGGPLQPWSGETDLFIRPPYQFRAVDALLTNFHFPSTTLLVLVQTFGGPELIRAAYHEAIAERYRFYSYGDAMLIL</sequence>